<dbReference type="PANTHER" id="PTHR13748">
    <property type="entry name" value="COBW-RELATED"/>
    <property type="match status" value="1"/>
</dbReference>
<dbReference type="Gene3D" id="3.40.50.300">
    <property type="entry name" value="P-loop containing nucleotide triphosphate hydrolases"/>
    <property type="match status" value="1"/>
</dbReference>
<dbReference type="PANTHER" id="PTHR13748:SF62">
    <property type="entry name" value="COBW DOMAIN-CONTAINING PROTEIN"/>
    <property type="match status" value="1"/>
</dbReference>
<dbReference type="Pfam" id="PF02492">
    <property type="entry name" value="cobW"/>
    <property type="match status" value="1"/>
</dbReference>
<feature type="domain" description="CobW/HypB/UreG nucleotide-binding" evidence="2">
    <location>
        <begin position="5"/>
        <end position="182"/>
    </location>
</feature>
<evidence type="ECO:0000256" key="1">
    <source>
        <dbReference type="SAM" id="MobiDB-lite"/>
    </source>
</evidence>
<accession>A0ABP0D6A0</accession>
<dbReference type="EMBL" id="CAWUON010000002">
    <property type="protein sequence ID" value="CAK7263203.1"/>
    <property type="molecule type" value="Genomic_DNA"/>
</dbReference>
<proteinExistence type="predicted"/>
<sequence>MAPIPITIVTGFLGSGKTTLILNLVPQLRAANPDYRLALLKNEFGDLAVDSQLAASSAVAGVRELLNGCICCNLVGQLGDALEELTAVGEGQIAPSRVIVETSGSAFPATLALEVNRLARSTGGRFALDGVVSVIDVENWAGYEDTSYTAKLQARYTDLVVFNKWETCNERRFDECLDRLGDLHTDGVAWVKSLKGWVDAGVVFGVDGGLLAKALAGSGSDTIAHSIGHANGQANGHSGSSSHDHDHEHKDDHQSEVEVLSVMLSGGERASVDTAKLLRLLTTASKEEVYRIKAILSVAADDAAHIKNSDDSIVVDAPEEAESAATKRYILNWAFGRWTFTPIAAGFEEHVSSENSPLRMTMILARYESSKWTKKLQTNNFVALAGNAGETADALTITKIA</sequence>
<feature type="region of interest" description="Disordered" evidence="1">
    <location>
        <begin position="226"/>
        <end position="256"/>
    </location>
</feature>
<gene>
    <name evidence="3" type="ORF">SEPCBS119000_000371</name>
</gene>
<comment type="caution">
    <text evidence="3">The sequence shown here is derived from an EMBL/GenBank/DDBJ whole genome shotgun (WGS) entry which is preliminary data.</text>
</comment>
<evidence type="ECO:0000313" key="4">
    <source>
        <dbReference type="Proteomes" id="UP001642502"/>
    </source>
</evidence>
<name>A0ABP0D6A0_9PEZI</name>
<keyword evidence="4" id="KW-1185">Reference proteome</keyword>
<feature type="compositionally biased region" description="Basic and acidic residues" evidence="1">
    <location>
        <begin position="242"/>
        <end position="256"/>
    </location>
</feature>
<dbReference type="CDD" id="cd03112">
    <property type="entry name" value="CobW-like"/>
    <property type="match status" value="1"/>
</dbReference>
<dbReference type="InterPro" id="IPR027417">
    <property type="entry name" value="P-loop_NTPase"/>
</dbReference>
<evidence type="ECO:0000313" key="3">
    <source>
        <dbReference type="EMBL" id="CAK7263203.1"/>
    </source>
</evidence>
<dbReference type="InterPro" id="IPR051316">
    <property type="entry name" value="Zinc-reg_GTPase_activator"/>
</dbReference>
<dbReference type="SUPFAM" id="SSF52540">
    <property type="entry name" value="P-loop containing nucleoside triphosphate hydrolases"/>
    <property type="match status" value="1"/>
</dbReference>
<dbReference type="InterPro" id="IPR003495">
    <property type="entry name" value="CobW/HypB/UreG_nucleotide-bd"/>
</dbReference>
<protein>
    <recommendedName>
        <fullName evidence="2">CobW/HypB/UreG nucleotide-binding domain-containing protein</fullName>
    </recommendedName>
</protein>
<evidence type="ECO:0000259" key="2">
    <source>
        <dbReference type="Pfam" id="PF02492"/>
    </source>
</evidence>
<organism evidence="3 4">
    <name type="scientific">Sporothrix epigloea</name>
    <dbReference type="NCBI Taxonomy" id="1892477"/>
    <lineage>
        <taxon>Eukaryota</taxon>
        <taxon>Fungi</taxon>
        <taxon>Dikarya</taxon>
        <taxon>Ascomycota</taxon>
        <taxon>Pezizomycotina</taxon>
        <taxon>Sordariomycetes</taxon>
        <taxon>Sordariomycetidae</taxon>
        <taxon>Ophiostomatales</taxon>
        <taxon>Ophiostomataceae</taxon>
        <taxon>Sporothrix</taxon>
    </lineage>
</organism>
<dbReference type="Proteomes" id="UP001642502">
    <property type="component" value="Unassembled WGS sequence"/>
</dbReference>
<reference evidence="3 4" key="1">
    <citation type="submission" date="2024-01" db="EMBL/GenBank/DDBJ databases">
        <authorList>
            <person name="Allen C."/>
            <person name="Tagirdzhanova G."/>
        </authorList>
    </citation>
    <scope>NUCLEOTIDE SEQUENCE [LARGE SCALE GENOMIC DNA]</scope>
    <source>
        <strain evidence="3 4">CBS 119000</strain>
    </source>
</reference>